<dbReference type="EMBL" id="JAPZBU010000009">
    <property type="protein sequence ID" value="KAJ5386514.1"/>
    <property type="molecule type" value="Genomic_DNA"/>
</dbReference>
<name>A0A9W9VNT9_9EURO</name>
<keyword evidence="3" id="KW-1185">Reference proteome</keyword>
<evidence type="ECO:0000256" key="1">
    <source>
        <dbReference type="SAM" id="MobiDB-lite"/>
    </source>
</evidence>
<gene>
    <name evidence="2" type="ORF">N7509_009055</name>
</gene>
<feature type="compositionally biased region" description="Polar residues" evidence="1">
    <location>
        <begin position="119"/>
        <end position="132"/>
    </location>
</feature>
<evidence type="ECO:0000313" key="2">
    <source>
        <dbReference type="EMBL" id="KAJ5386514.1"/>
    </source>
</evidence>
<reference evidence="2" key="2">
    <citation type="journal article" date="2023" name="IMA Fungus">
        <title>Comparative genomic study of the Penicillium genus elucidates a diverse pangenome and 15 lateral gene transfer events.</title>
        <authorList>
            <person name="Petersen C."/>
            <person name="Sorensen T."/>
            <person name="Nielsen M.R."/>
            <person name="Sondergaard T.E."/>
            <person name="Sorensen J.L."/>
            <person name="Fitzpatrick D.A."/>
            <person name="Frisvad J.C."/>
            <person name="Nielsen K.L."/>
        </authorList>
    </citation>
    <scope>NUCLEOTIDE SEQUENCE</scope>
    <source>
        <strain evidence="2">IBT 29677</strain>
    </source>
</reference>
<sequence>MRTRSKPLSPSSYMSLDDNPITTRRRRTTRSASAQPQEPQVSQSGESAPAPKTPKARGRKKGSTKVAKGKKKPGRPSAREAGEIEHQDAALTGESAVNGGPTGQPQDAEVEALEAAVNSFEQPTSVLPSVETNDGDEIPDTAANSELNFLSRDSPNGSVLSRSPSVGVPVSLPHGLTPERLSPLRIPSSPDAPLPAPFLFIEELYSFEMPAAVAPSTGESYPATFYSLDTSFSDSVMVSDSPAIRPLQLERGSSELQRIPRLRLVPGAPWFHGFAAGRDPAPGPFLLPQETTHRVSERGSSPDGSDIHPLELQHGSAGLEPRSDEHVAPSGSPHVSTHRVVPGHKGVRSCLSRALRKVASLLTPSRRSRSPVAEEEFEWRYSNLDQMLIKAPSRTGTKWGPIGPKRQYRKDKQPAYHIMSPSNSPSNHNRVEKAFKTTPIRRTRSSYAAISRRRRTEASGRIDRTLYRLPELLSQHESDGDVPMTANPTTPQTAHFGPPMTAPAARTAHLNQDAFTTENIPTAGAESLTENPPASPGIVRWAFNNISRRWTNIRDRYAGNQPTEAQSPGK</sequence>
<feature type="region of interest" description="Disordered" evidence="1">
    <location>
        <begin position="292"/>
        <end position="343"/>
    </location>
</feature>
<comment type="caution">
    <text evidence="2">The sequence shown here is derived from an EMBL/GenBank/DDBJ whole genome shotgun (WGS) entry which is preliminary data.</text>
</comment>
<feature type="compositionally biased region" description="Polar residues" evidence="1">
    <location>
        <begin position="1"/>
        <end position="14"/>
    </location>
</feature>
<dbReference type="Proteomes" id="UP001147747">
    <property type="component" value="Unassembled WGS sequence"/>
</dbReference>
<proteinExistence type="predicted"/>
<feature type="compositionally biased region" description="Basic residues" evidence="1">
    <location>
        <begin position="54"/>
        <end position="74"/>
    </location>
</feature>
<dbReference type="GeneID" id="81372672"/>
<feature type="region of interest" description="Disordered" evidence="1">
    <location>
        <begin position="1"/>
        <end position="141"/>
    </location>
</feature>
<feature type="compositionally biased region" description="Polar residues" evidence="1">
    <location>
        <begin position="31"/>
        <end position="46"/>
    </location>
</feature>
<protein>
    <submittedName>
        <fullName evidence="2">Uncharacterized protein</fullName>
    </submittedName>
</protein>
<evidence type="ECO:0000313" key="3">
    <source>
        <dbReference type="Proteomes" id="UP001147747"/>
    </source>
</evidence>
<dbReference type="RefSeq" id="XP_056484312.1">
    <property type="nucleotide sequence ID" value="XM_056633692.1"/>
</dbReference>
<feature type="compositionally biased region" description="Basic and acidic residues" evidence="1">
    <location>
        <begin position="77"/>
        <end position="88"/>
    </location>
</feature>
<dbReference type="OrthoDB" id="5394108at2759"/>
<dbReference type="AlphaFoldDB" id="A0A9W9VNT9"/>
<accession>A0A9W9VNT9</accession>
<reference evidence="2" key="1">
    <citation type="submission" date="2022-12" db="EMBL/GenBank/DDBJ databases">
        <authorList>
            <person name="Petersen C."/>
        </authorList>
    </citation>
    <scope>NUCLEOTIDE SEQUENCE</scope>
    <source>
        <strain evidence="2">IBT 29677</strain>
    </source>
</reference>
<organism evidence="2 3">
    <name type="scientific">Penicillium cosmopolitanum</name>
    <dbReference type="NCBI Taxonomy" id="1131564"/>
    <lineage>
        <taxon>Eukaryota</taxon>
        <taxon>Fungi</taxon>
        <taxon>Dikarya</taxon>
        <taxon>Ascomycota</taxon>
        <taxon>Pezizomycotina</taxon>
        <taxon>Eurotiomycetes</taxon>
        <taxon>Eurotiomycetidae</taxon>
        <taxon>Eurotiales</taxon>
        <taxon>Aspergillaceae</taxon>
        <taxon>Penicillium</taxon>
    </lineage>
</organism>